<dbReference type="CDD" id="cd17928">
    <property type="entry name" value="DEXDc_SecA"/>
    <property type="match status" value="1"/>
</dbReference>
<dbReference type="PRINTS" id="PR00906">
    <property type="entry name" value="SECA"/>
</dbReference>
<dbReference type="GO" id="GO:0043952">
    <property type="term" value="P:protein transport by the Sec complex"/>
    <property type="evidence" value="ECO:0007669"/>
    <property type="project" value="TreeGrafter"/>
</dbReference>
<evidence type="ECO:0000256" key="4">
    <source>
        <dbReference type="ARBA" id="ARBA00022519"/>
    </source>
</evidence>
<keyword evidence="6 11" id="KW-0067">ATP-binding</keyword>
<dbReference type="AlphaFoldDB" id="A0A8J8BC23"/>
<comment type="subcellular location">
    <subcellularLocation>
        <location evidence="11">Cell membrane</location>
        <topology evidence="11">Peripheral membrane protein</topology>
        <orientation evidence="11">Cytoplasmic side</orientation>
    </subcellularLocation>
    <subcellularLocation>
        <location evidence="11">Cytoplasm</location>
    </subcellularLocation>
    <text evidence="11">Distribution is 50-50.</text>
</comment>
<dbReference type="GO" id="GO:0017038">
    <property type="term" value="P:protein import"/>
    <property type="evidence" value="ECO:0007669"/>
    <property type="project" value="InterPro"/>
</dbReference>
<organism evidence="15 16">
    <name type="scientific">Thetidibacter halocola</name>
    <dbReference type="NCBI Taxonomy" id="2827239"/>
    <lineage>
        <taxon>Bacteria</taxon>
        <taxon>Pseudomonadati</taxon>
        <taxon>Pseudomonadota</taxon>
        <taxon>Alphaproteobacteria</taxon>
        <taxon>Rhodobacterales</taxon>
        <taxon>Roseobacteraceae</taxon>
        <taxon>Thetidibacter</taxon>
    </lineage>
</organism>
<evidence type="ECO:0000256" key="2">
    <source>
        <dbReference type="ARBA" id="ARBA00022475"/>
    </source>
</evidence>
<feature type="binding site" evidence="11">
    <location>
        <begin position="132"/>
        <end position="136"/>
    </location>
    <ligand>
        <name>ATP</name>
        <dbReference type="ChEBI" id="CHEBI:30616"/>
    </ligand>
</feature>
<dbReference type="Proteomes" id="UP000681356">
    <property type="component" value="Unassembled WGS sequence"/>
</dbReference>
<keyword evidence="7 11" id="KW-0653">Protein transport</keyword>
<dbReference type="HAMAP" id="MF_01382">
    <property type="entry name" value="SecA"/>
    <property type="match status" value="1"/>
</dbReference>
<dbReference type="GO" id="GO:0008564">
    <property type="term" value="F:protein-exporting ATPase activity"/>
    <property type="evidence" value="ECO:0007669"/>
    <property type="project" value="UniProtKB-EC"/>
</dbReference>
<accession>A0A8J8BC23</accession>
<name>A0A8J8BC23_9RHOB</name>
<dbReference type="SMART" id="SM00958">
    <property type="entry name" value="SecA_PP_bind"/>
    <property type="match status" value="1"/>
</dbReference>
<dbReference type="SUPFAM" id="SSF81767">
    <property type="entry name" value="Pre-protein crosslinking domain of SecA"/>
    <property type="match status" value="1"/>
</dbReference>
<evidence type="ECO:0000313" key="16">
    <source>
        <dbReference type="Proteomes" id="UP000681356"/>
    </source>
</evidence>
<keyword evidence="1 11" id="KW-0813">Transport</keyword>
<dbReference type="FunFam" id="3.40.50.300:FF:000429">
    <property type="entry name" value="Preprotein translocase subunit SecA"/>
    <property type="match status" value="1"/>
</dbReference>
<keyword evidence="4" id="KW-0997">Cell inner membrane</keyword>
<dbReference type="PROSITE" id="PS51196">
    <property type="entry name" value="SECA_MOTOR_DEAD"/>
    <property type="match status" value="1"/>
</dbReference>
<dbReference type="InterPro" id="IPR044722">
    <property type="entry name" value="SecA_SF2_C"/>
</dbReference>
<evidence type="ECO:0000256" key="9">
    <source>
        <dbReference type="ARBA" id="ARBA00023010"/>
    </source>
</evidence>
<dbReference type="RefSeq" id="WP_212538788.1">
    <property type="nucleotide sequence ID" value="NZ_JAGTUU010000013.1"/>
</dbReference>
<evidence type="ECO:0000313" key="15">
    <source>
        <dbReference type="EMBL" id="MBS0126828.1"/>
    </source>
</evidence>
<evidence type="ECO:0000259" key="13">
    <source>
        <dbReference type="PROSITE" id="PS51194"/>
    </source>
</evidence>
<dbReference type="EC" id="7.4.2.8" evidence="11"/>
<evidence type="ECO:0000256" key="10">
    <source>
        <dbReference type="ARBA" id="ARBA00023136"/>
    </source>
</evidence>
<evidence type="ECO:0000256" key="3">
    <source>
        <dbReference type="ARBA" id="ARBA00022490"/>
    </source>
</evidence>
<comment type="caution">
    <text evidence="15">The sequence shown here is derived from an EMBL/GenBank/DDBJ whole genome shotgun (WGS) entry which is preliminary data.</text>
</comment>
<dbReference type="InterPro" id="IPR000185">
    <property type="entry name" value="SecA"/>
</dbReference>
<dbReference type="GO" id="GO:0006605">
    <property type="term" value="P:protein targeting"/>
    <property type="evidence" value="ECO:0007669"/>
    <property type="project" value="UniProtKB-UniRule"/>
</dbReference>
<evidence type="ECO:0000256" key="8">
    <source>
        <dbReference type="ARBA" id="ARBA00022967"/>
    </source>
</evidence>
<keyword evidence="9 11" id="KW-0811">Translocation</keyword>
<dbReference type="InterPro" id="IPR011115">
    <property type="entry name" value="SecA_DEAD"/>
</dbReference>
<keyword evidence="10 11" id="KW-0472">Membrane</keyword>
<dbReference type="PROSITE" id="PS01312">
    <property type="entry name" value="SECA"/>
    <property type="match status" value="1"/>
</dbReference>
<dbReference type="GO" id="GO:0005886">
    <property type="term" value="C:plasma membrane"/>
    <property type="evidence" value="ECO:0007669"/>
    <property type="project" value="UniProtKB-SubCell"/>
</dbReference>
<comment type="function">
    <text evidence="11">Part of the Sec protein translocase complex. Interacts with the SecYEG preprotein conducting channel. Has a central role in coupling the hydrolysis of ATP to the transfer of proteins into and across the cell membrane, serving both as a receptor for the preprotein-SecB complex and as an ATP-driven molecular motor driving the stepwise translocation of polypeptide chains across the membrane.</text>
</comment>
<dbReference type="PROSITE" id="PS51192">
    <property type="entry name" value="HELICASE_ATP_BIND_1"/>
    <property type="match status" value="1"/>
</dbReference>
<dbReference type="GO" id="GO:0065002">
    <property type="term" value="P:intracellular protein transmembrane transport"/>
    <property type="evidence" value="ECO:0007669"/>
    <property type="project" value="UniProtKB-UniRule"/>
</dbReference>
<dbReference type="SMART" id="SM00957">
    <property type="entry name" value="SecA_DEAD"/>
    <property type="match status" value="1"/>
</dbReference>
<keyword evidence="3 11" id="KW-0963">Cytoplasm</keyword>
<dbReference type="InterPro" id="IPR036670">
    <property type="entry name" value="SecA_X-link_sf"/>
</dbReference>
<evidence type="ECO:0000256" key="5">
    <source>
        <dbReference type="ARBA" id="ARBA00022741"/>
    </source>
</evidence>
<dbReference type="EMBL" id="JAGTUU010000013">
    <property type="protein sequence ID" value="MBS0126828.1"/>
    <property type="molecule type" value="Genomic_DNA"/>
</dbReference>
<dbReference type="Pfam" id="PF07517">
    <property type="entry name" value="SecA_DEAD"/>
    <property type="match status" value="1"/>
</dbReference>
<dbReference type="PROSITE" id="PS51194">
    <property type="entry name" value="HELICASE_CTER"/>
    <property type="match status" value="1"/>
</dbReference>
<feature type="domain" description="Helicase ATP-binding" evidence="12">
    <location>
        <begin position="116"/>
        <end position="295"/>
    </location>
</feature>
<dbReference type="PANTHER" id="PTHR30612:SF0">
    <property type="entry name" value="CHLOROPLAST PROTEIN-TRANSPORTING ATPASE"/>
    <property type="match status" value="1"/>
</dbReference>
<dbReference type="PANTHER" id="PTHR30612">
    <property type="entry name" value="SECA INNER MEMBRANE COMPONENT OF SEC PROTEIN SECRETION SYSTEM"/>
    <property type="match status" value="1"/>
</dbReference>
<evidence type="ECO:0000256" key="11">
    <source>
        <dbReference type="HAMAP-Rule" id="MF_01382"/>
    </source>
</evidence>
<dbReference type="Pfam" id="PF21090">
    <property type="entry name" value="P-loop_SecA"/>
    <property type="match status" value="2"/>
</dbReference>
<dbReference type="Gene3D" id="3.90.1440.10">
    <property type="entry name" value="SecA, preprotein cross-linking domain"/>
    <property type="match status" value="1"/>
</dbReference>
<dbReference type="InterPro" id="IPR014018">
    <property type="entry name" value="SecA_motor_DEAD"/>
</dbReference>
<comment type="subunit">
    <text evidence="11">Monomer and homodimer. Part of the essential Sec protein translocation apparatus which comprises SecA, SecYEG and auxiliary proteins SecDF-YajC and YidC.</text>
</comment>
<feature type="domain" description="Helicase C-terminal" evidence="13">
    <location>
        <begin position="468"/>
        <end position="647"/>
    </location>
</feature>
<feature type="domain" description="SecA family profile" evidence="14">
    <location>
        <begin position="28"/>
        <end position="624"/>
    </location>
</feature>
<evidence type="ECO:0000259" key="14">
    <source>
        <dbReference type="PROSITE" id="PS51196"/>
    </source>
</evidence>
<feature type="binding site" evidence="11">
    <location>
        <position position="543"/>
    </location>
    <ligand>
        <name>ATP</name>
        <dbReference type="ChEBI" id="CHEBI:30616"/>
    </ligand>
</feature>
<dbReference type="InterPro" id="IPR014001">
    <property type="entry name" value="Helicase_ATP-bd"/>
</dbReference>
<dbReference type="GO" id="GO:0005829">
    <property type="term" value="C:cytosol"/>
    <property type="evidence" value="ECO:0007669"/>
    <property type="project" value="TreeGrafter"/>
</dbReference>
<dbReference type="CDD" id="cd18803">
    <property type="entry name" value="SF2_C_secA"/>
    <property type="match status" value="1"/>
</dbReference>
<gene>
    <name evidence="11" type="primary">secA</name>
    <name evidence="15" type="ORF">KB874_22360</name>
</gene>
<feature type="binding site" evidence="11">
    <location>
        <position position="114"/>
    </location>
    <ligand>
        <name>ATP</name>
        <dbReference type="ChEBI" id="CHEBI:30616"/>
    </ligand>
</feature>
<keyword evidence="5 11" id="KW-0547">Nucleotide-binding</keyword>
<dbReference type="GO" id="GO:0005524">
    <property type="term" value="F:ATP binding"/>
    <property type="evidence" value="ECO:0007669"/>
    <property type="project" value="UniProtKB-UniRule"/>
</dbReference>
<keyword evidence="2 11" id="KW-1003">Cell membrane</keyword>
<dbReference type="GO" id="GO:0031522">
    <property type="term" value="C:cell envelope Sec protein transport complex"/>
    <property type="evidence" value="ECO:0007669"/>
    <property type="project" value="TreeGrafter"/>
</dbReference>
<evidence type="ECO:0000259" key="12">
    <source>
        <dbReference type="PROSITE" id="PS51192"/>
    </source>
</evidence>
<evidence type="ECO:0000256" key="7">
    <source>
        <dbReference type="ARBA" id="ARBA00022927"/>
    </source>
</evidence>
<dbReference type="InterPro" id="IPR011130">
    <property type="entry name" value="SecA_preprotein_X-link_dom"/>
</dbReference>
<dbReference type="InterPro" id="IPR027417">
    <property type="entry name" value="P-loop_NTPase"/>
</dbReference>
<evidence type="ECO:0000256" key="6">
    <source>
        <dbReference type="ARBA" id="ARBA00022840"/>
    </source>
</evidence>
<dbReference type="InterPro" id="IPR020937">
    <property type="entry name" value="SecA_CS"/>
</dbReference>
<proteinExistence type="inferred from homology"/>
<dbReference type="Gene3D" id="3.40.50.300">
    <property type="entry name" value="P-loop containing nucleotide triphosphate hydrolases"/>
    <property type="match status" value="2"/>
</dbReference>
<protein>
    <recommendedName>
        <fullName evidence="11">Protein translocase subunit SecA</fullName>
        <ecNumber evidence="11">7.4.2.8</ecNumber>
    </recommendedName>
</protein>
<evidence type="ECO:0000256" key="1">
    <source>
        <dbReference type="ARBA" id="ARBA00022448"/>
    </source>
</evidence>
<dbReference type="Pfam" id="PF01043">
    <property type="entry name" value="SecA_PP_bind"/>
    <property type="match status" value="1"/>
</dbReference>
<dbReference type="SUPFAM" id="SSF52540">
    <property type="entry name" value="P-loop containing nucleoside triphosphate hydrolases"/>
    <property type="match status" value="2"/>
</dbReference>
<comment type="catalytic activity">
    <reaction evidence="11">
        <text>ATP + H2O + cellular proteinSide 1 = ADP + phosphate + cellular proteinSide 2.</text>
        <dbReference type="EC" id="7.4.2.8"/>
    </reaction>
</comment>
<keyword evidence="16" id="KW-1185">Reference proteome</keyword>
<keyword evidence="8 11" id="KW-1278">Translocase</keyword>
<reference evidence="15" key="1">
    <citation type="submission" date="2021-04" db="EMBL/GenBank/DDBJ databases">
        <authorList>
            <person name="Yoon J."/>
        </authorList>
    </citation>
    <scope>NUCLEOTIDE SEQUENCE</scope>
    <source>
        <strain evidence="15">KMU-90</strain>
    </source>
</reference>
<dbReference type="InterPro" id="IPR001650">
    <property type="entry name" value="Helicase_C-like"/>
</dbReference>
<comment type="similarity">
    <text evidence="11">Belongs to the SecA family.</text>
</comment>
<sequence>MSDTTLRLPRPSLYPERRVPRETPMDFRARSLLSLAAPLGGSRTRALRRIVRLTNAAALPPTVTDDALRTRAADLSLRLRAGPWPPAPALVAESFALVREASARVTGMRHFDVQVMGAAALVRGMVAEMQTGEGKTLTATLAAITAGLAGVPVHLVTSNDYLAARDAEEMGPLYRFFGLTVGAVVEGVKPEERRRAYAADITYCCNKEAAFDYLKDRIHLRERADNLHLRVESLVTDRPRLPLLLHRGLPFAIVDEADSVLIDEARIPLIISRSVPPSPEAEETYRRALHLAQGMQEGRHFKHQKALNRVDLTEDGRSDLAEAVRDWDGSWRVPVIREDLVRKALTALLTLHRGEDYLVREDKIEIVDEYTGRRMPDRSWSEGLHQFVELKEGVPLSSARETLARMTYQRFFRRYRWLSGMTGTARSVTAELQATYGLKVATIPTNRTPQRRIRPARIFADAAARWQAVAQRAAEIHATGAPILIGTRSVEASERAADAMRALGLGFTVLNAEQDAEEASIIARAGQMGAITVATNMAGRGTDIKLGEGVAAMGGLHVLMTERHDSARIDRQLAGRCARQGQPGQVETLLSMQDDLLTQLSTWSPAKLARLGGRARFFDAAQRAIERRHAAMRRELMRVDSQMGDMLAFTGTQE</sequence>